<keyword evidence="1" id="KW-0805">Transcription regulation</keyword>
<evidence type="ECO:0000256" key="3">
    <source>
        <dbReference type="ARBA" id="ARBA00023163"/>
    </source>
</evidence>
<dbReference type="InterPro" id="IPR036390">
    <property type="entry name" value="WH_DNA-bd_sf"/>
</dbReference>
<evidence type="ECO:0000256" key="1">
    <source>
        <dbReference type="ARBA" id="ARBA00023015"/>
    </source>
</evidence>
<dbReference type="NCBIfam" id="NF033788">
    <property type="entry name" value="HTH_metalloreg"/>
    <property type="match status" value="1"/>
</dbReference>
<protein>
    <submittedName>
        <fullName evidence="5">Metalloregulator ArsR/SmtB family transcription factor</fullName>
    </submittedName>
</protein>
<dbReference type="InterPro" id="IPR051011">
    <property type="entry name" value="Metal_resp_trans_reg"/>
</dbReference>
<keyword evidence="6" id="KW-1185">Reference proteome</keyword>
<evidence type="ECO:0000313" key="5">
    <source>
        <dbReference type="EMBL" id="GAA3717487.1"/>
    </source>
</evidence>
<organism evidence="5 6">
    <name type="scientific">Microlunatus aurantiacus</name>
    <dbReference type="NCBI Taxonomy" id="446786"/>
    <lineage>
        <taxon>Bacteria</taxon>
        <taxon>Bacillati</taxon>
        <taxon>Actinomycetota</taxon>
        <taxon>Actinomycetes</taxon>
        <taxon>Propionibacteriales</taxon>
        <taxon>Propionibacteriaceae</taxon>
        <taxon>Microlunatus</taxon>
    </lineage>
</organism>
<evidence type="ECO:0000259" key="4">
    <source>
        <dbReference type="PROSITE" id="PS50987"/>
    </source>
</evidence>
<dbReference type="InterPro" id="IPR001845">
    <property type="entry name" value="HTH_ArsR_DNA-bd_dom"/>
</dbReference>
<accession>A0ABP7ECZ6</accession>
<dbReference type="Gene3D" id="1.10.10.10">
    <property type="entry name" value="Winged helix-like DNA-binding domain superfamily/Winged helix DNA-binding domain"/>
    <property type="match status" value="1"/>
</dbReference>
<feature type="domain" description="HTH arsR-type" evidence="4">
    <location>
        <begin position="12"/>
        <end position="106"/>
    </location>
</feature>
<dbReference type="SUPFAM" id="SSF46785">
    <property type="entry name" value="Winged helix' DNA-binding domain"/>
    <property type="match status" value="1"/>
</dbReference>
<dbReference type="PANTHER" id="PTHR43132">
    <property type="entry name" value="ARSENICAL RESISTANCE OPERON REPRESSOR ARSR-RELATED"/>
    <property type="match status" value="1"/>
</dbReference>
<evidence type="ECO:0000313" key="6">
    <source>
        <dbReference type="Proteomes" id="UP001500051"/>
    </source>
</evidence>
<dbReference type="Proteomes" id="UP001500051">
    <property type="component" value="Unassembled WGS sequence"/>
</dbReference>
<name>A0ABP7ECZ6_9ACTN</name>
<proteinExistence type="predicted"/>
<dbReference type="SMART" id="SM00418">
    <property type="entry name" value="HTH_ARSR"/>
    <property type="match status" value="1"/>
</dbReference>
<evidence type="ECO:0000256" key="2">
    <source>
        <dbReference type="ARBA" id="ARBA00023125"/>
    </source>
</evidence>
<keyword evidence="2" id="KW-0238">DNA-binding</keyword>
<gene>
    <name evidence="5" type="ORF">GCM10022204_41770</name>
</gene>
<dbReference type="Pfam" id="PF01022">
    <property type="entry name" value="HTH_5"/>
    <property type="match status" value="1"/>
</dbReference>
<reference evidence="6" key="1">
    <citation type="journal article" date="2019" name="Int. J. Syst. Evol. Microbiol.">
        <title>The Global Catalogue of Microorganisms (GCM) 10K type strain sequencing project: providing services to taxonomists for standard genome sequencing and annotation.</title>
        <authorList>
            <consortium name="The Broad Institute Genomics Platform"/>
            <consortium name="The Broad Institute Genome Sequencing Center for Infectious Disease"/>
            <person name="Wu L."/>
            <person name="Ma J."/>
        </authorList>
    </citation>
    <scope>NUCLEOTIDE SEQUENCE [LARGE SCALE GENOMIC DNA]</scope>
    <source>
        <strain evidence="6">JCM 16548</strain>
    </source>
</reference>
<dbReference type="PRINTS" id="PR00778">
    <property type="entry name" value="HTHARSR"/>
</dbReference>
<dbReference type="PROSITE" id="PS50987">
    <property type="entry name" value="HTH_ARSR_2"/>
    <property type="match status" value="1"/>
</dbReference>
<dbReference type="InterPro" id="IPR036388">
    <property type="entry name" value="WH-like_DNA-bd_sf"/>
</dbReference>
<comment type="caution">
    <text evidence="5">The sequence shown here is derived from an EMBL/GenBank/DDBJ whole genome shotgun (WGS) entry which is preliminary data.</text>
</comment>
<sequence length="127" mass="13767">MMIAREGSMLAQDPAAAAAAEALFHSLSDRTRLRIVQRLATSEVRVTDLVAELELPQSTVSKHLGCLRECGLVSGRPEGRQVFYSLARPELFELLAVAETLLAATGYAVALCPNYGRTGLPEKDTHE</sequence>
<dbReference type="CDD" id="cd00090">
    <property type="entry name" value="HTH_ARSR"/>
    <property type="match status" value="1"/>
</dbReference>
<dbReference type="EMBL" id="BAAAYX010000024">
    <property type="protein sequence ID" value="GAA3717487.1"/>
    <property type="molecule type" value="Genomic_DNA"/>
</dbReference>
<dbReference type="InterPro" id="IPR011991">
    <property type="entry name" value="ArsR-like_HTH"/>
</dbReference>
<dbReference type="PANTHER" id="PTHR43132:SF2">
    <property type="entry name" value="ARSENICAL RESISTANCE OPERON REPRESSOR ARSR-RELATED"/>
    <property type="match status" value="1"/>
</dbReference>
<keyword evidence="3" id="KW-0804">Transcription</keyword>